<protein>
    <submittedName>
        <fullName evidence="2">Uncharacterized protein</fullName>
    </submittedName>
</protein>
<comment type="caution">
    <text evidence="2">The sequence shown here is derived from an EMBL/GenBank/DDBJ whole genome shotgun (WGS) entry which is preliminary data.</text>
</comment>
<evidence type="ECO:0000313" key="1">
    <source>
        <dbReference type="EMBL" id="CAF4509840.1"/>
    </source>
</evidence>
<evidence type="ECO:0000313" key="4">
    <source>
        <dbReference type="Proteomes" id="UP000681967"/>
    </source>
</evidence>
<sequence>MMIFILETNIVHSDDTYAKDRIKSARLKLNGINPAVITGSDLKLNNFLRSSNLKGA</sequence>
<accession>A0A8S3BT75</accession>
<proteinExistence type="predicted"/>
<gene>
    <name evidence="2" type="ORF">BYL167_LOCUS48562</name>
    <name evidence="3" type="ORF">GIL414_LOCUS55756</name>
    <name evidence="1" type="ORF">SMN809_LOCUS35309</name>
</gene>
<evidence type="ECO:0000313" key="3">
    <source>
        <dbReference type="EMBL" id="CAF4976529.1"/>
    </source>
</evidence>
<name>A0A8S3BT75_9BILA</name>
<dbReference type="Proteomes" id="UP000676336">
    <property type="component" value="Unassembled WGS sequence"/>
</dbReference>
<evidence type="ECO:0000313" key="2">
    <source>
        <dbReference type="EMBL" id="CAF4810984.1"/>
    </source>
</evidence>
<dbReference type="Proteomes" id="UP000681720">
    <property type="component" value="Unassembled WGS sequence"/>
</dbReference>
<dbReference type="AlphaFoldDB" id="A0A8S3BT75"/>
<dbReference type="EMBL" id="CAJOBJ010198618">
    <property type="protein sequence ID" value="CAF4976529.1"/>
    <property type="molecule type" value="Genomic_DNA"/>
</dbReference>
<dbReference type="EMBL" id="CAJOBI010083845">
    <property type="protein sequence ID" value="CAF4509840.1"/>
    <property type="molecule type" value="Genomic_DNA"/>
</dbReference>
<organism evidence="2 4">
    <name type="scientific">Rotaria magnacalcarata</name>
    <dbReference type="NCBI Taxonomy" id="392030"/>
    <lineage>
        <taxon>Eukaryota</taxon>
        <taxon>Metazoa</taxon>
        <taxon>Spiralia</taxon>
        <taxon>Gnathifera</taxon>
        <taxon>Rotifera</taxon>
        <taxon>Eurotatoria</taxon>
        <taxon>Bdelloidea</taxon>
        <taxon>Philodinida</taxon>
        <taxon>Philodinidae</taxon>
        <taxon>Rotaria</taxon>
    </lineage>
</organism>
<feature type="non-terminal residue" evidence="2">
    <location>
        <position position="1"/>
    </location>
</feature>
<dbReference type="Proteomes" id="UP000681967">
    <property type="component" value="Unassembled WGS sequence"/>
</dbReference>
<dbReference type="EMBL" id="CAJOBH010142243">
    <property type="protein sequence ID" value="CAF4810984.1"/>
    <property type="molecule type" value="Genomic_DNA"/>
</dbReference>
<reference evidence="2" key="1">
    <citation type="submission" date="2021-02" db="EMBL/GenBank/DDBJ databases">
        <authorList>
            <person name="Nowell W R."/>
        </authorList>
    </citation>
    <scope>NUCLEOTIDE SEQUENCE</scope>
</reference>